<dbReference type="EMBL" id="MWWX01000017">
    <property type="protein sequence ID" value="OZG60242.1"/>
    <property type="molecule type" value="Genomic_DNA"/>
</dbReference>
<dbReference type="AlphaFoldDB" id="A0A261FM27"/>
<dbReference type="RefSeq" id="WP_072726717.1">
    <property type="nucleotide sequence ID" value="NZ_BDIS01000025.1"/>
</dbReference>
<organism evidence="1 2">
    <name type="scientific">Bifidobacterium lemurum</name>
    <dbReference type="NCBI Taxonomy" id="1603886"/>
    <lineage>
        <taxon>Bacteria</taxon>
        <taxon>Bacillati</taxon>
        <taxon>Actinomycetota</taxon>
        <taxon>Actinomycetes</taxon>
        <taxon>Bifidobacteriales</taxon>
        <taxon>Bifidobacteriaceae</taxon>
        <taxon>Bifidobacterium</taxon>
    </lineage>
</organism>
<dbReference type="Proteomes" id="UP000216352">
    <property type="component" value="Unassembled WGS sequence"/>
</dbReference>
<comment type="caution">
    <text evidence="1">The sequence shown here is derived from an EMBL/GenBank/DDBJ whole genome shotgun (WGS) entry which is preliminary data.</text>
</comment>
<accession>A0A261FM27</accession>
<proteinExistence type="predicted"/>
<keyword evidence="2" id="KW-1185">Reference proteome</keyword>
<name>A0A261FM27_9BIFI</name>
<sequence>MSTAIFDPKPMNVDADALRVFSGLAKLKGMTPDEYVADWVNSFKPATTGVSVIGEDEDGPIFDIPDALVYQPRYDEDGAMILPKSWKDDDD</sequence>
<dbReference type="OrthoDB" id="9804867at2"/>
<reference evidence="1 2" key="1">
    <citation type="journal article" date="2017" name="BMC Genomics">
        <title>Comparative genomic and phylogenomic analyses of the Bifidobacteriaceae family.</title>
        <authorList>
            <person name="Lugli G.A."/>
            <person name="Milani C."/>
            <person name="Turroni F."/>
            <person name="Duranti S."/>
            <person name="Mancabelli L."/>
            <person name="Mangifesta M."/>
            <person name="Ferrario C."/>
            <person name="Modesto M."/>
            <person name="Mattarelli P."/>
            <person name="Jiri K."/>
            <person name="van Sinderen D."/>
            <person name="Ventura M."/>
        </authorList>
    </citation>
    <scope>NUCLEOTIDE SEQUENCE [LARGE SCALE GENOMIC DNA]</scope>
    <source>
        <strain evidence="1 2">DSM 28807</strain>
    </source>
</reference>
<evidence type="ECO:0000313" key="1">
    <source>
        <dbReference type="EMBL" id="OZG60242.1"/>
    </source>
</evidence>
<evidence type="ECO:0000313" key="2">
    <source>
        <dbReference type="Proteomes" id="UP000216352"/>
    </source>
</evidence>
<gene>
    <name evidence="1" type="ORF">BLEM_1931</name>
</gene>
<protein>
    <submittedName>
        <fullName evidence="1">Uncharacterized protein</fullName>
    </submittedName>
</protein>